<comment type="caution">
    <text evidence="3">The sequence shown here is derived from an EMBL/GenBank/DDBJ whole genome shotgun (WGS) entry which is preliminary data.</text>
</comment>
<feature type="domain" description="YaiO beta-barrel" evidence="2">
    <location>
        <begin position="153"/>
        <end position="319"/>
    </location>
</feature>
<keyword evidence="1" id="KW-0732">Signal</keyword>
<evidence type="ECO:0000256" key="1">
    <source>
        <dbReference type="SAM" id="SignalP"/>
    </source>
</evidence>
<dbReference type="AlphaFoldDB" id="A0A7Z0QQH5"/>
<keyword evidence="4" id="KW-1185">Reference proteome</keyword>
<dbReference type="Proteomes" id="UP000589896">
    <property type="component" value="Unassembled WGS sequence"/>
</dbReference>
<dbReference type="Pfam" id="PF19413">
    <property type="entry name" value="YaiO"/>
    <property type="match status" value="1"/>
</dbReference>
<dbReference type="EMBL" id="JACCJZ010000010">
    <property type="protein sequence ID" value="NYZ61875.1"/>
    <property type="molecule type" value="Genomic_DNA"/>
</dbReference>
<dbReference type="NCBIfam" id="TIGR04390">
    <property type="entry name" value="OMP_YaiO_dom"/>
    <property type="match status" value="1"/>
</dbReference>
<proteinExistence type="predicted"/>
<dbReference type="RefSeq" id="WP_180543929.1">
    <property type="nucleotide sequence ID" value="NZ_JACCJZ010000010.1"/>
</dbReference>
<dbReference type="InterPro" id="IPR011990">
    <property type="entry name" value="TPR-like_helical_dom_sf"/>
</dbReference>
<dbReference type="Gene3D" id="1.25.40.10">
    <property type="entry name" value="Tetratricopeptide repeat domain"/>
    <property type="match status" value="1"/>
</dbReference>
<dbReference type="SUPFAM" id="SSF48452">
    <property type="entry name" value="TPR-like"/>
    <property type="match status" value="1"/>
</dbReference>
<dbReference type="InterPro" id="IPR030887">
    <property type="entry name" value="Beta-barrel_YaiO"/>
</dbReference>
<feature type="chain" id="PRO_5031318372" evidence="1">
    <location>
        <begin position="22"/>
        <end position="376"/>
    </location>
</feature>
<name>A0A7Z0QQH5_9GAMM</name>
<evidence type="ECO:0000313" key="3">
    <source>
        <dbReference type="EMBL" id="NYZ61875.1"/>
    </source>
</evidence>
<evidence type="ECO:0000313" key="4">
    <source>
        <dbReference type="Proteomes" id="UP000589896"/>
    </source>
</evidence>
<organism evidence="3 4">
    <name type="scientific">Luteimonas deserti</name>
    <dbReference type="NCBI Taxonomy" id="2752306"/>
    <lineage>
        <taxon>Bacteria</taxon>
        <taxon>Pseudomonadati</taxon>
        <taxon>Pseudomonadota</taxon>
        <taxon>Gammaproteobacteria</taxon>
        <taxon>Lysobacterales</taxon>
        <taxon>Lysobacteraceae</taxon>
        <taxon>Luteimonas</taxon>
    </lineage>
</organism>
<gene>
    <name evidence="3" type="primary">yaiO</name>
    <name evidence="3" type="ORF">H0E82_03720</name>
</gene>
<accession>A0A7Z0QQH5</accession>
<reference evidence="3 4" key="1">
    <citation type="submission" date="2020-07" db="EMBL/GenBank/DDBJ databases">
        <title>isolation of Luteimonas sp. SJ-16.</title>
        <authorList>
            <person name="Huang X.-X."/>
            <person name="Xu L."/>
            <person name="Sun J.-Q."/>
        </authorList>
    </citation>
    <scope>NUCLEOTIDE SEQUENCE [LARGE SCALE GENOMIC DNA]</scope>
    <source>
        <strain evidence="3 4">SJ-16</strain>
    </source>
</reference>
<evidence type="ECO:0000259" key="2">
    <source>
        <dbReference type="Pfam" id="PF19413"/>
    </source>
</evidence>
<sequence>MSAGRLLLPLLLAVMVTRVSAQETDPVEARIVAEDYAGAETLLRARLVEAPGDDRTRFQLARVLAWQQRADEAVPLYQALLEREPDNADYLFGLAQAQLWSGDSAGGRAGVTRLERLAPAHPGLDGLRRQAAPPVPAGGGLAQARAATPRTREVGYAFRYDRLTRDLAAWRGERIDIGGRDSDGRAWYAAAAREQRFGLSDTGIEAGVALPLASRWALQLDGGGWPGSDFQPRWFGDMRLQYAFDGGTVLASSLRRTRYPDVTVERLALAVEQYWGDWRLGYTFNRTDVAGNRVSGHDVALDRYYRDRDSIGLRLTSGSEDALQGTDVVATEVRALGLQGRHGFADDWALQWGVGYVRQGAFYDRRWVQLGLRRAF</sequence>
<dbReference type="Pfam" id="PF14559">
    <property type="entry name" value="TPR_19"/>
    <property type="match status" value="1"/>
</dbReference>
<protein>
    <submittedName>
        <fullName evidence="3">YaiO family outer membrane beta-barrel protein</fullName>
    </submittedName>
</protein>
<feature type="signal peptide" evidence="1">
    <location>
        <begin position="1"/>
        <end position="21"/>
    </location>
</feature>